<keyword evidence="12 14" id="KW-0456">Lyase</keyword>
<evidence type="ECO:0000256" key="12">
    <source>
        <dbReference type="ARBA" id="ARBA00023239"/>
    </source>
</evidence>
<dbReference type="InterPro" id="IPR007482">
    <property type="entry name" value="Tyr_Pase-like_PTPLA"/>
</dbReference>
<dbReference type="PANTHER" id="PTHR11035:SF3">
    <property type="entry name" value="VERY-LONG-CHAIN (3R)-3-HYDROXYACYL-COA DEHYDRATASE"/>
    <property type="match status" value="1"/>
</dbReference>
<dbReference type="Proteomes" id="UP000250140">
    <property type="component" value="Unassembled WGS sequence"/>
</dbReference>
<dbReference type="OrthoDB" id="46988at2759"/>
<keyword evidence="6 14" id="KW-0812">Transmembrane</keyword>
<feature type="transmembrane region" description="Helical" evidence="14">
    <location>
        <begin position="130"/>
        <end position="147"/>
    </location>
</feature>
<evidence type="ECO:0000256" key="5">
    <source>
        <dbReference type="ARBA" id="ARBA00022516"/>
    </source>
</evidence>
<dbReference type="Pfam" id="PF04387">
    <property type="entry name" value="PTPLA"/>
    <property type="match status" value="1"/>
</dbReference>
<evidence type="ECO:0000256" key="3">
    <source>
        <dbReference type="ARBA" id="ARBA00007811"/>
    </source>
</evidence>
<keyword evidence="14" id="KW-0256">Endoplasmic reticulum</keyword>
<evidence type="ECO:0000256" key="2">
    <source>
        <dbReference type="ARBA" id="ARBA00005194"/>
    </source>
</evidence>
<dbReference type="AlphaFoldDB" id="A0A8E2JSL5"/>
<dbReference type="GO" id="GO:0042761">
    <property type="term" value="P:very long-chain fatty acid biosynthetic process"/>
    <property type="evidence" value="ECO:0007669"/>
    <property type="project" value="TreeGrafter"/>
</dbReference>
<evidence type="ECO:0000256" key="7">
    <source>
        <dbReference type="ARBA" id="ARBA00022832"/>
    </source>
</evidence>
<evidence type="ECO:0000256" key="6">
    <source>
        <dbReference type="ARBA" id="ARBA00022692"/>
    </source>
</evidence>
<keyword evidence="7 14" id="KW-0276">Fatty acid metabolism</keyword>
<dbReference type="GO" id="GO:0102158">
    <property type="term" value="F:very-long-chain (3R)-3-hydroxyacyl-CoA dehydratase activity"/>
    <property type="evidence" value="ECO:0007669"/>
    <property type="project" value="UniProtKB-EC"/>
</dbReference>
<feature type="transmembrane region" description="Helical" evidence="14">
    <location>
        <begin position="21"/>
        <end position="47"/>
    </location>
</feature>
<evidence type="ECO:0000256" key="8">
    <source>
        <dbReference type="ARBA" id="ARBA00022989"/>
    </source>
</evidence>
<feature type="transmembrane region" description="Helical" evidence="14">
    <location>
        <begin position="91"/>
        <end position="110"/>
    </location>
</feature>
<comment type="pathway">
    <text evidence="2 14">Lipid metabolism; fatty acid biosynthesis.</text>
</comment>
<evidence type="ECO:0000313" key="15">
    <source>
        <dbReference type="EMBL" id="OCL07892.1"/>
    </source>
</evidence>
<keyword evidence="11 14" id="KW-0275">Fatty acid biosynthesis</keyword>
<keyword evidence="16" id="KW-1185">Reference proteome</keyword>
<organism evidence="15 16">
    <name type="scientific">Glonium stellatum</name>
    <dbReference type="NCBI Taxonomy" id="574774"/>
    <lineage>
        <taxon>Eukaryota</taxon>
        <taxon>Fungi</taxon>
        <taxon>Dikarya</taxon>
        <taxon>Ascomycota</taxon>
        <taxon>Pezizomycotina</taxon>
        <taxon>Dothideomycetes</taxon>
        <taxon>Pleosporomycetidae</taxon>
        <taxon>Gloniales</taxon>
        <taxon>Gloniaceae</taxon>
        <taxon>Glonium</taxon>
    </lineage>
</organism>
<dbReference type="EC" id="4.2.1.134" evidence="4 14"/>
<accession>A0A8E2JSL5</accession>
<dbReference type="GO" id="GO:0005789">
    <property type="term" value="C:endoplasmic reticulum membrane"/>
    <property type="evidence" value="ECO:0007669"/>
    <property type="project" value="UniProtKB-SubCell"/>
</dbReference>
<keyword evidence="9 14" id="KW-0443">Lipid metabolism</keyword>
<comment type="function">
    <text evidence="14">Catalyzes the third of the four reactions of the long-chain fatty acids elongation cycle. This endoplasmic reticulum-bound enzymatic process, allows the addition of two carbons to the chain of long- and very long-chain fatty acids/VLCFAs per cycle. This enzyme catalyzes the dehydration of the 3-hydroxyacyl-CoA intermediate into trans-2,3-enoyl-CoA, within each cycle of fatty acid elongation. Thereby, it participates to the production of VLCFAs of different chain lengths that are involved in multiple biological processes as precursors of membrane lipids and lipid mediators.</text>
</comment>
<dbReference type="GO" id="GO:0030497">
    <property type="term" value="P:fatty acid elongation"/>
    <property type="evidence" value="ECO:0007669"/>
    <property type="project" value="TreeGrafter"/>
</dbReference>
<evidence type="ECO:0000256" key="10">
    <source>
        <dbReference type="ARBA" id="ARBA00023136"/>
    </source>
</evidence>
<name>A0A8E2JSL5_9PEZI</name>
<dbReference type="UniPathway" id="UPA00094"/>
<dbReference type="PANTHER" id="PTHR11035">
    <property type="entry name" value="VERY-LONG-CHAIN (3R)-3-HYDROXYACYL-COA DEHYDRATASE"/>
    <property type="match status" value="1"/>
</dbReference>
<feature type="transmembrane region" description="Helical" evidence="14">
    <location>
        <begin position="154"/>
        <end position="172"/>
    </location>
</feature>
<evidence type="ECO:0000256" key="1">
    <source>
        <dbReference type="ARBA" id="ARBA00004141"/>
    </source>
</evidence>
<feature type="transmembrane region" description="Helical" evidence="14">
    <location>
        <begin position="184"/>
        <end position="205"/>
    </location>
</feature>
<reference evidence="15 16" key="1">
    <citation type="journal article" date="2016" name="Nat. Commun.">
        <title>Ectomycorrhizal ecology is imprinted in the genome of the dominant symbiotic fungus Cenococcum geophilum.</title>
        <authorList>
            <consortium name="DOE Joint Genome Institute"/>
            <person name="Peter M."/>
            <person name="Kohler A."/>
            <person name="Ohm R.A."/>
            <person name="Kuo A."/>
            <person name="Krutzmann J."/>
            <person name="Morin E."/>
            <person name="Arend M."/>
            <person name="Barry K.W."/>
            <person name="Binder M."/>
            <person name="Choi C."/>
            <person name="Clum A."/>
            <person name="Copeland A."/>
            <person name="Grisel N."/>
            <person name="Haridas S."/>
            <person name="Kipfer T."/>
            <person name="LaButti K."/>
            <person name="Lindquist E."/>
            <person name="Lipzen A."/>
            <person name="Maire R."/>
            <person name="Meier B."/>
            <person name="Mihaltcheva S."/>
            <person name="Molinier V."/>
            <person name="Murat C."/>
            <person name="Poggeler S."/>
            <person name="Quandt C.A."/>
            <person name="Sperisen C."/>
            <person name="Tritt A."/>
            <person name="Tisserant E."/>
            <person name="Crous P.W."/>
            <person name="Henrissat B."/>
            <person name="Nehls U."/>
            <person name="Egli S."/>
            <person name="Spatafora J.W."/>
            <person name="Grigoriev I.V."/>
            <person name="Martin F.M."/>
        </authorList>
    </citation>
    <scope>NUCLEOTIDE SEQUENCE [LARGE SCALE GENOMIC DNA]</scope>
    <source>
        <strain evidence="15 16">CBS 207.34</strain>
    </source>
</reference>
<comment type="similarity">
    <text evidence="3 14">Belongs to the very long-chain fatty acids dehydratase HACD family.</text>
</comment>
<evidence type="ECO:0000256" key="11">
    <source>
        <dbReference type="ARBA" id="ARBA00023160"/>
    </source>
</evidence>
<keyword evidence="5 14" id="KW-0444">Lipid biosynthesis</keyword>
<proteinExistence type="inferred from homology"/>
<evidence type="ECO:0000313" key="16">
    <source>
        <dbReference type="Proteomes" id="UP000250140"/>
    </source>
</evidence>
<evidence type="ECO:0000256" key="13">
    <source>
        <dbReference type="ARBA" id="ARBA00036671"/>
    </source>
</evidence>
<dbReference type="EMBL" id="KV749767">
    <property type="protein sequence ID" value="OCL07892.1"/>
    <property type="molecule type" value="Genomic_DNA"/>
</dbReference>
<comment type="catalytic activity">
    <reaction evidence="13 14">
        <text>a very-long-chain (3R)-3-hydroxyacyl-CoA = a very-long-chain (2E)-enoyl-CoA + H2O</text>
        <dbReference type="Rhea" id="RHEA:45812"/>
        <dbReference type="ChEBI" id="CHEBI:15377"/>
        <dbReference type="ChEBI" id="CHEBI:83728"/>
        <dbReference type="ChEBI" id="CHEBI:85440"/>
        <dbReference type="EC" id="4.2.1.134"/>
    </reaction>
</comment>
<evidence type="ECO:0000256" key="14">
    <source>
        <dbReference type="RuleBase" id="RU363109"/>
    </source>
</evidence>
<protein>
    <recommendedName>
        <fullName evidence="4 14">Very-long-chain (3R)-3-hydroxyacyl-CoA dehydratase</fullName>
        <ecNumber evidence="4 14">4.2.1.134</ecNumber>
    </recommendedName>
</protein>
<comment type="subcellular location">
    <subcellularLocation>
        <location evidence="14">Endoplasmic reticulum membrane</location>
        <topology evidence="14">Multi-pass membrane protein</topology>
    </subcellularLocation>
    <subcellularLocation>
        <location evidence="1">Membrane</location>
        <topology evidence="1">Multi-pass membrane protein</topology>
    </subcellularLocation>
</comment>
<evidence type="ECO:0000256" key="9">
    <source>
        <dbReference type="ARBA" id="ARBA00023098"/>
    </source>
</evidence>
<keyword evidence="8 14" id="KW-1133">Transmembrane helix</keyword>
<evidence type="ECO:0000256" key="4">
    <source>
        <dbReference type="ARBA" id="ARBA00013122"/>
    </source>
</evidence>
<keyword evidence="10 14" id="KW-0472">Membrane</keyword>
<sequence>MATQTRSPPRASSTPSPLKNTYLVTYNFVSAILWLTVLGRVITIAPVAGPRKVYEKTELFARLTQTLALAEVLHSLFGIVRAPVMTTLMQVASRILLVWGIGYNFQPVAATSPAYSSMLFAWSVTEVVRYSYFVFFLGGGVPSWLSWLRYNTFYILYPLGVASETWLIYKAIEPASEWNPLFGYALWAVLAIYVPGFYILFTHMLRQRRRIMRGKGRARE</sequence>
<dbReference type="GO" id="GO:0030148">
    <property type="term" value="P:sphingolipid biosynthetic process"/>
    <property type="evidence" value="ECO:0007669"/>
    <property type="project" value="TreeGrafter"/>
</dbReference>
<gene>
    <name evidence="15" type="ORF">AOQ84DRAFT_51181</name>
</gene>